<evidence type="ECO:0000256" key="3">
    <source>
        <dbReference type="ARBA" id="ARBA00023082"/>
    </source>
</evidence>
<dbReference type="PANTHER" id="PTHR43133:SF63">
    <property type="entry name" value="RNA POLYMERASE SIGMA FACTOR FECI-RELATED"/>
    <property type="match status" value="1"/>
</dbReference>
<dbReference type="InterPro" id="IPR007627">
    <property type="entry name" value="RNA_pol_sigma70_r2"/>
</dbReference>
<evidence type="ECO:0000259" key="6">
    <source>
        <dbReference type="Pfam" id="PF04542"/>
    </source>
</evidence>
<dbReference type="InterPro" id="IPR014284">
    <property type="entry name" value="RNA_pol_sigma-70_dom"/>
</dbReference>
<dbReference type="GO" id="GO:0003677">
    <property type="term" value="F:DNA binding"/>
    <property type="evidence" value="ECO:0007669"/>
    <property type="project" value="InterPro"/>
</dbReference>
<evidence type="ECO:0000313" key="8">
    <source>
        <dbReference type="EMBL" id="AIJ48594.1"/>
    </source>
</evidence>
<feature type="domain" description="RNA polymerase sigma-70 region 2" evidence="6">
    <location>
        <begin position="1"/>
        <end position="65"/>
    </location>
</feature>
<dbReference type="Gene3D" id="1.10.1740.10">
    <property type="match status" value="1"/>
</dbReference>
<evidence type="ECO:0000256" key="2">
    <source>
        <dbReference type="ARBA" id="ARBA00023015"/>
    </source>
</evidence>
<dbReference type="SUPFAM" id="SSF88946">
    <property type="entry name" value="Sigma2 domain of RNA polymerase sigma factors"/>
    <property type="match status" value="1"/>
</dbReference>
<evidence type="ECO:0000313" key="9">
    <source>
        <dbReference type="Proteomes" id="UP000028782"/>
    </source>
</evidence>
<dbReference type="HOGENOM" id="CLU_047691_12_5_4"/>
<dbReference type="RefSeq" id="WP_051962246.1">
    <property type="nucleotide sequence ID" value="NZ_CP006704.1"/>
</dbReference>
<dbReference type="EMBL" id="CP006704">
    <property type="protein sequence ID" value="AIJ48594.1"/>
    <property type="molecule type" value="Genomic_DNA"/>
</dbReference>
<gene>
    <name evidence="8" type="ORF">O987_22530</name>
</gene>
<reference evidence="8 9" key="1">
    <citation type="journal article" date="2014" name="Genome Announc.">
        <title>Complete Genome Sequence of Polychlorinated Biphenyl Degrader Comamonas testosteroni TK102 (NBRC 109938).</title>
        <authorList>
            <person name="Fukuda K."/>
            <person name="Hosoyama A."/>
            <person name="Tsuchikane K."/>
            <person name="Ohji S."/>
            <person name="Yamazoe A."/>
            <person name="Fujita N."/>
            <person name="Shintani M."/>
            <person name="Kimbara K."/>
        </authorList>
    </citation>
    <scope>NUCLEOTIDE SEQUENCE [LARGE SCALE GENOMIC DNA]</scope>
    <source>
        <strain evidence="8">TK102</strain>
    </source>
</reference>
<dbReference type="InterPro" id="IPR036388">
    <property type="entry name" value="WH-like_DNA-bd_sf"/>
</dbReference>
<evidence type="ECO:0000256" key="4">
    <source>
        <dbReference type="ARBA" id="ARBA00023163"/>
    </source>
</evidence>
<feature type="domain" description="RNA polymerase sigma factor 70 region 4 type 2" evidence="7">
    <location>
        <begin position="104"/>
        <end position="155"/>
    </location>
</feature>
<dbReference type="Pfam" id="PF04542">
    <property type="entry name" value="Sigma70_r2"/>
    <property type="match status" value="1"/>
</dbReference>
<dbReference type="InterPro" id="IPR013325">
    <property type="entry name" value="RNA_pol_sigma_r2"/>
</dbReference>
<sequence length="182" mass="20308">MFERYYRELLSFLSRKVTDRAVAADLTQESYARVYAAQASGSCIGDPRALLYQTARNLVIDHQRHGDVRASVEIPSTQAGPDEAHGSRNWEPETAMSSQQGVSALVTVIDNLPLRCREAFMLNRFEGLTYAMVAERMGISVKAVEQHIKHALDACERCRAQSAGESGMPSAPRRKLNRSRHD</sequence>
<keyword evidence="4" id="KW-0804">Transcription</keyword>
<name>A0A076PP62_COMTE</name>
<dbReference type="PANTHER" id="PTHR43133">
    <property type="entry name" value="RNA POLYMERASE ECF-TYPE SIGMA FACTO"/>
    <property type="match status" value="1"/>
</dbReference>
<dbReference type="InterPro" id="IPR039425">
    <property type="entry name" value="RNA_pol_sigma-70-like"/>
</dbReference>
<dbReference type="KEGG" id="ctes:O987_22530"/>
<dbReference type="NCBIfam" id="TIGR02937">
    <property type="entry name" value="sigma70-ECF"/>
    <property type="match status" value="1"/>
</dbReference>
<evidence type="ECO:0000259" key="7">
    <source>
        <dbReference type="Pfam" id="PF08281"/>
    </source>
</evidence>
<dbReference type="SUPFAM" id="SSF88659">
    <property type="entry name" value="Sigma3 and sigma4 domains of RNA polymerase sigma factors"/>
    <property type="match status" value="1"/>
</dbReference>
<evidence type="ECO:0000256" key="1">
    <source>
        <dbReference type="ARBA" id="ARBA00010641"/>
    </source>
</evidence>
<dbReference type="AlphaFoldDB" id="A0A076PP62"/>
<organism evidence="8 9">
    <name type="scientific">Comamonas testosteroni TK102</name>
    <dbReference type="NCBI Taxonomy" id="1392005"/>
    <lineage>
        <taxon>Bacteria</taxon>
        <taxon>Pseudomonadati</taxon>
        <taxon>Pseudomonadota</taxon>
        <taxon>Betaproteobacteria</taxon>
        <taxon>Burkholderiales</taxon>
        <taxon>Comamonadaceae</taxon>
        <taxon>Comamonas</taxon>
    </lineage>
</organism>
<dbReference type="Gene3D" id="1.10.10.10">
    <property type="entry name" value="Winged helix-like DNA-binding domain superfamily/Winged helix DNA-binding domain"/>
    <property type="match status" value="1"/>
</dbReference>
<keyword evidence="3" id="KW-0731">Sigma factor</keyword>
<dbReference type="InterPro" id="IPR013249">
    <property type="entry name" value="RNA_pol_sigma70_r4_t2"/>
</dbReference>
<feature type="compositionally biased region" description="Basic residues" evidence="5">
    <location>
        <begin position="172"/>
        <end position="182"/>
    </location>
</feature>
<dbReference type="GO" id="GO:0016987">
    <property type="term" value="F:sigma factor activity"/>
    <property type="evidence" value="ECO:0007669"/>
    <property type="project" value="UniProtKB-KW"/>
</dbReference>
<evidence type="ECO:0000256" key="5">
    <source>
        <dbReference type="SAM" id="MobiDB-lite"/>
    </source>
</evidence>
<dbReference type="GO" id="GO:0006352">
    <property type="term" value="P:DNA-templated transcription initiation"/>
    <property type="evidence" value="ECO:0007669"/>
    <property type="project" value="InterPro"/>
</dbReference>
<feature type="region of interest" description="Disordered" evidence="5">
    <location>
        <begin position="160"/>
        <end position="182"/>
    </location>
</feature>
<dbReference type="InterPro" id="IPR013324">
    <property type="entry name" value="RNA_pol_sigma_r3/r4-like"/>
</dbReference>
<dbReference type="Pfam" id="PF08281">
    <property type="entry name" value="Sigma70_r4_2"/>
    <property type="match status" value="1"/>
</dbReference>
<protein>
    <submittedName>
        <fullName evidence="8">RNA polymerase sigma factor</fullName>
    </submittedName>
</protein>
<dbReference type="Proteomes" id="UP000028782">
    <property type="component" value="Chromosome"/>
</dbReference>
<accession>A0A076PP62</accession>
<proteinExistence type="inferred from homology"/>
<comment type="similarity">
    <text evidence="1">Belongs to the sigma-70 factor family. ECF subfamily.</text>
</comment>
<keyword evidence="2" id="KW-0805">Transcription regulation</keyword>